<evidence type="ECO:0000313" key="3">
    <source>
        <dbReference type="Proteomes" id="UP000177141"/>
    </source>
</evidence>
<organism evidence="2 3">
    <name type="scientific">Candidatus Roizmanbacteria bacterium RIFCSPLOWO2_01_FULL_38_12</name>
    <dbReference type="NCBI Taxonomy" id="1802061"/>
    <lineage>
        <taxon>Bacteria</taxon>
        <taxon>Candidatus Roizmaniibacteriota</taxon>
    </lineage>
</organism>
<dbReference type="AlphaFoldDB" id="A0A1F7IXT2"/>
<keyword evidence="1" id="KW-0812">Transmembrane</keyword>
<evidence type="ECO:0000256" key="1">
    <source>
        <dbReference type="SAM" id="Phobius"/>
    </source>
</evidence>
<dbReference type="Proteomes" id="UP000177141">
    <property type="component" value="Unassembled WGS sequence"/>
</dbReference>
<gene>
    <name evidence="2" type="ORF">A3A93_02985</name>
</gene>
<dbReference type="EMBL" id="MGAL01000021">
    <property type="protein sequence ID" value="OGK48170.1"/>
    <property type="molecule type" value="Genomic_DNA"/>
</dbReference>
<feature type="transmembrane region" description="Helical" evidence="1">
    <location>
        <begin position="65"/>
        <end position="84"/>
    </location>
</feature>
<reference evidence="2 3" key="1">
    <citation type="journal article" date="2016" name="Nat. Commun.">
        <title>Thousands of microbial genomes shed light on interconnected biogeochemical processes in an aquifer system.</title>
        <authorList>
            <person name="Anantharaman K."/>
            <person name="Brown C.T."/>
            <person name="Hug L.A."/>
            <person name="Sharon I."/>
            <person name="Castelle C.J."/>
            <person name="Probst A.J."/>
            <person name="Thomas B.C."/>
            <person name="Singh A."/>
            <person name="Wilkins M.J."/>
            <person name="Karaoz U."/>
            <person name="Brodie E.L."/>
            <person name="Williams K.H."/>
            <person name="Hubbard S.S."/>
            <person name="Banfield J.F."/>
        </authorList>
    </citation>
    <scope>NUCLEOTIDE SEQUENCE [LARGE SCALE GENOMIC DNA]</scope>
</reference>
<keyword evidence="1" id="KW-1133">Transmembrane helix</keyword>
<feature type="transmembrane region" description="Helical" evidence="1">
    <location>
        <begin position="207"/>
        <end position="227"/>
    </location>
</feature>
<name>A0A1F7IXT2_9BACT</name>
<accession>A0A1F7IXT2</accession>
<feature type="transmembrane region" description="Helical" evidence="1">
    <location>
        <begin position="143"/>
        <end position="161"/>
    </location>
</feature>
<keyword evidence="1" id="KW-0472">Membrane</keyword>
<feature type="transmembrane region" description="Helical" evidence="1">
    <location>
        <begin position="115"/>
        <end position="136"/>
    </location>
</feature>
<feature type="transmembrane region" description="Helical" evidence="1">
    <location>
        <begin position="41"/>
        <end position="59"/>
    </location>
</feature>
<feature type="transmembrane region" description="Helical" evidence="1">
    <location>
        <begin position="233"/>
        <end position="252"/>
    </location>
</feature>
<comment type="caution">
    <text evidence="2">The sequence shown here is derived from an EMBL/GenBank/DDBJ whole genome shotgun (WGS) entry which is preliminary data.</text>
</comment>
<feature type="transmembrane region" description="Helical" evidence="1">
    <location>
        <begin position="173"/>
        <end position="195"/>
    </location>
</feature>
<proteinExistence type="predicted"/>
<evidence type="ECO:0000313" key="2">
    <source>
        <dbReference type="EMBL" id="OGK48170.1"/>
    </source>
</evidence>
<feature type="transmembrane region" description="Helical" evidence="1">
    <location>
        <begin position="6"/>
        <end position="21"/>
    </location>
</feature>
<feature type="transmembrane region" description="Helical" evidence="1">
    <location>
        <begin position="91"/>
        <end position="109"/>
    </location>
</feature>
<sequence length="256" mass="29605">MTEVLTLNIVVFLFSLLTILWQQSNLKLDKTQKVSKRLNPIFLLLFLVSWLLILVYLLINADDEFRRIFLTYNLSILLIANTLWITAKRDLDIKILALFLTACFLLLKITVKNQFVDNIFIIMSTVWVGPFLVKINLLNKKRFIIVSLLWLLYDIYFIWLSPTFKNLLSQTHAVNLTLGIVIGKYLIGAGDLLYLNMLMSVMKDNKARILSSLVLIIISTTLFFIAINTRTVLAFPLLVLWVPVGTLLLFVFRKTF</sequence>
<protein>
    <submittedName>
        <fullName evidence="2">Uncharacterized protein</fullName>
    </submittedName>
</protein>